<feature type="compositionally biased region" description="Low complexity" evidence="12">
    <location>
        <begin position="40"/>
        <end position="51"/>
    </location>
</feature>
<gene>
    <name evidence="14" type="ORF">Vbra_7369</name>
</gene>
<evidence type="ECO:0000256" key="11">
    <source>
        <dbReference type="PROSITE-ProRule" id="PRU00175"/>
    </source>
</evidence>
<evidence type="ECO:0000256" key="6">
    <source>
        <dbReference type="ARBA" id="ARBA00022723"/>
    </source>
</evidence>
<protein>
    <recommendedName>
        <fullName evidence="4">RING-type E3 ubiquitin transferase</fullName>
        <ecNumber evidence="4">2.3.2.27</ecNumber>
    </recommendedName>
</protein>
<dbReference type="InterPro" id="IPR018957">
    <property type="entry name" value="Znf_C3HC4_RING-type"/>
</dbReference>
<evidence type="ECO:0000313" key="15">
    <source>
        <dbReference type="Proteomes" id="UP000041254"/>
    </source>
</evidence>
<comment type="catalytic activity">
    <reaction evidence="1">
        <text>S-ubiquitinyl-[E2 ubiquitin-conjugating enzyme]-L-cysteine + [acceptor protein]-L-lysine = [E2 ubiquitin-conjugating enzyme]-L-cysteine + N(6)-ubiquitinyl-[acceptor protein]-L-lysine.</text>
        <dbReference type="EC" id="2.3.2.27"/>
    </reaction>
</comment>
<accession>A0A0G4EFD8</accession>
<evidence type="ECO:0000256" key="8">
    <source>
        <dbReference type="ARBA" id="ARBA00022786"/>
    </source>
</evidence>
<evidence type="ECO:0000256" key="12">
    <source>
        <dbReference type="SAM" id="MobiDB-lite"/>
    </source>
</evidence>
<evidence type="ECO:0000256" key="5">
    <source>
        <dbReference type="ARBA" id="ARBA00022679"/>
    </source>
</evidence>
<evidence type="ECO:0000313" key="14">
    <source>
        <dbReference type="EMBL" id="CEL94696.1"/>
    </source>
</evidence>
<dbReference type="SMART" id="SM00184">
    <property type="entry name" value="RING"/>
    <property type="match status" value="1"/>
</dbReference>
<evidence type="ECO:0000256" key="3">
    <source>
        <dbReference type="ARBA" id="ARBA00004906"/>
    </source>
</evidence>
<organism evidence="14 15">
    <name type="scientific">Vitrella brassicaformis (strain CCMP3155)</name>
    <dbReference type="NCBI Taxonomy" id="1169540"/>
    <lineage>
        <taxon>Eukaryota</taxon>
        <taxon>Sar</taxon>
        <taxon>Alveolata</taxon>
        <taxon>Colpodellida</taxon>
        <taxon>Vitrellaceae</taxon>
        <taxon>Vitrella</taxon>
    </lineage>
</organism>
<dbReference type="InterPro" id="IPR045103">
    <property type="entry name" value="RNF5/RNF185-like"/>
</dbReference>
<evidence type="ECO:0000256" key="9">
    <source>
        <dbReference type="ARBA" id="ARBA00022833"/>
    </source>
</evidence>
<dbReference type="GO" id="GO:0005783">
    <property type="term" value="C:endoplasmic reticulum"/>
    <property type="evidence" value="ECO:0007669"/>
    <property type="project" value="InterPro"/>
</dbReference>
<dbReference type="Pfam" id="PF00097">
    <property type="entry name" value="zf-C3HC4"/>
    <property type="match status" value="1"/>
</dbReference>
<dbReference type="GO" id="GO:0008270">
    <property type="term" value="F:zinc ion binding"/>
    <property type="evidence" value="ECO:0007669"/>
    <property type="project" value="UniProtKB-KW"/>
</dbReference>
<dbReference type="OrthoDB" id="10254945at2759"/>
<dbReference type="InterPro" id="IPR046357">
    <property type="entry name" value="PPIase_dom_sf"/>
</dbReference>
<feature type="compositionally biased region" description="Low complexity" evidence="12">
    <location>
        <begin position="157"/>
        <end position="178"/>
    </location>
</feature>
<evidence type="ECO:0000256" key="4">
    <source>
        <dbReference type="ARBA" id="ARBA00012483"/>
    </source>
</evidence>
<dbReference type="InterPro" id="IPR001841">
    <property type="entry name" value="Znf_RING"/>
</dbReference>
<proteinExistence type="predicted"/>
<dbReference type="EC" id="2.3.2.27" evidence="4"/>
<feature type="domain" description="RING-type" evidence="13">
    <location>
        <begin position="61"/>
        <end position="101"/>
    </location>
</feature>
<keyword evidence="8" id="KW-0833">Ubl conjugation pathway</keyword>
<evidence type="ECO:0000256" key="1">
    <source>
        <dbReference type="ARBA" id="ARBA00000900"/>
    </source>
</evidence>
<name>A0A0G4EFD8_VITBC</name>
<dbReference type="SUPFAM" id="SSF54534">
    <property type="entry name" value="FKBP-like"/>
    <property type="match status" value="1"/>
</dbReference>
<dbReference type="Gene3D" id="3.30.40.10">
    <property type="entry name" value="Zinc/RING finger domain, C3HC4 (zinc finger)"/>
    <property type="match status" value="1"/>
</dbReference>
<evidence type="ECO:0000256" key="2">
    <source>
        <dbReference type="ARBA" id="ARBA00004308"/>
    </source>
</evidence>
<dbReference type="GO" id="GO:0016567">
    <property type="term" value="P:protein ubiquitination"/>
    <property type="evidence" value="ECO:0007669"/>
    <property type="project" value="UniProtKB-UniPathway"/>
</dbReference>
<keyword evidence="9" id="KW-0862">Zinc</keyword>
<keyword evidence="10" id="KW-0472">Membrane</keyword>
<dbReference type="SUPFAM" id="SSF57850">
    <property type="entry name" value="RING/U-box"/>
    <property type="match status" value="1"/>
</dbReference>
<dbReference type="Proteomes" id="UP000041254">
    <property type="component" value="Unassembled WGS sequence"/>
</dbReference>
<feature type="region of interest" description="Disordered" evidence="12">
    <location>
        <begin position="23"/>
        <end position="51"/>
    </location>
</feature>
<dbReference type="PhylomeDB" id="A0A0G4EFD8"/>
<reference evidence="14 15" key="1">
    <citation type="submission" date="2014-11" db="EMBL/GenBank/DDBJ databases">
        <authorList>
            <person name="Zhu J."/>
            <person name="Qi W."/>
            <person name="Song R."/>
        </authorList>
    </citation>
    <scope>NUCLEOTIDE SEQUENCE [LARGE SCALE GENOMIC DNA]</scope>
</reference>
<dbReference type="VEuPathDB" id="CryptoDB:Vbra_7369"/>
<dbReference type="EMBL" id="CDMY01000225">
    <property type="protein sequence ID" value="CEL94696.1"/>
    <property type="molecule type" value="Genomic_DNA"/>
</dbReference>
<keyword evidence="6" id="KW-0479">Metal-binding</keyword>
<dbReference type="Gene3D" id="3.10.50.40">
    <property type="match status" value="1"/>
</dbReference>
<comment type="subcellular location">
    <subcellularLocation>
        <location evidence="2">Endomembrane system</location>
    </subcellularLocation>
</comment>
<dbReference type="GO" id="GO:0003755">
    <property type="term" value="F:peptidyl-prolyl cis-trans isomerase activity"/>
    <property type="evidence" value="ECO:0007669"/>
    <property type="project" value="InterPro"/>
</dbReference>
<feature type="compositionally biased region" description="Polar residues" evidence="12">
    <location>
        <begin position="132"/>
        <end position="143"/>
    </location>
</feature>
<dbReference type="AlphaFoldDB" id="A0A0G4EFD8"/>
<evidence type="ECO:0000256" key="7">
    <source>
        <dbReference type="ARBA" id="ARBA00022771"/>
    </source>
</evidence>
<keyword evidence="7 11" id="KW-0863">Zinc-finger</keyword>
<evidence type="ECO:0000259" key="13">
    <source>
        <dbReference type="PROSITE" id="PS50089"/>
    </source>
</evidence>
<evidence type="ECO:0000256" key="10">
    <source>
        <dbReference type="ARBA" id="ARBA00023136"/>
    </source>
</evidence>
<dbReference type="GO" id="GO:0006511">
    <property type="term" value="P:ubiquitin-dependent protein catabolic process"/>
    <property type="evidence" value="ECO:0007669"/>
    <property type="project" value="InterPro"/>
</dbReference>
<dbReference type="GO" id="GO:0061630">
    <property type="term" value="F:ubiquitin protein ligase activity"/>
    <property type="evidence" value="ECO:0007669"/>
    <property type="project" value="UniProtKB-EC"/>
</dbReference>
<sequence length="279" mass="30449">MDVQGRRVAIDRSFHDRIKFCSADTDTSPVHDHNEPPPAAASGEGAVASSGDNHDASPFACGICFEEVTEPVVTRCGHLYCWACLREWLVGHRMTDCPVCKAGVTVDSLIPIYGTAGGNQQDPRLRGIPQRPTAQRTSNSRSVASGGGAPVRISAGTAGPQPSGTQQQQSANTTAAQRASNIDGFTVTPLGVRYRIVTEGTGRWPTDTDRIKYDRIGWRDAFDGRDKVCEDRGAVWRVSSTGWWLREAMLSMREGEVRQIIVPAIYAVCYFQLRLIRIG</sequence>
<dbReference type="InParanoid" id="A0A0G4EFD8"/>
<comment type="pathway">
    <text evidence="3">Protein modification; protein ubiquitination.</text>
</comment>
<dbReference type="PROSITE" id="PS00518">
    <property type="entry name" value="ZF_RING_1"/>
    <property type="match status" value="1"/>
</dbReference>
<dbReference type="InterPro" id="IPR017907">
    <property type="entry name" value="Znf_RING_CS"/>
</dbReference>
<dbReference type="STRING" id="1169540.A0A0G4EFD8"/>
<dbReference type="UniPathway" id="UPA00143"/>
<keyword evidence="5" id="KW-0808">Transferase</keyword>
<feature type="region of interest" description="Disordered" evidence="12">
    <location>
        <begin position="115"/>
        <end position="178"/>
    </location>
</feature>
<dbReference type="PANTHER" id="PTHR12313">
    <property type="entry name" value="E3 UBIQUITIN-PROTEIN LIGASE RNF5-RELATED"/>
    <property type="match status" value="1"/>
</dbReference>
<keyword evidence="15" id="KW-1185">Reference proteome</keyword>
<dbReference type="PROSITE" id="PS50089">
    <property type="entry name" value="ZF_RING_2"/>
    <property type="match status" value="1"/>
</dbReference>
<dbReference type="InterPro" id="IPR013083">
    <property type="entry name" value="Znf_RING/FYVE/PHD"/>
</dbReference>